<keyword evidence="7 12" id="KW-0653">Protein transport</keyword>
<dbReference type="InterPro" id="IPR035427">
    <property type="entry name" value="Tim10-like_dom_sf"/>
</dbReference>
<dbReference type="EMBL" id="RSCD01000004">
    <property type="protein sequence ID" value="RSH93335.1"/>
    <property type="molecule type" value="Genomic_DNA"/>
</dbReference>
<evidence type="ECO:0000256" key="10">
    <source>
        <dbReference type="ARBA" id="ARBA00023157"/>
    </source>
</evidence>
<name>A0A427YQI9_9TREE</name>
<dbReference type="Pfam" id="PF02953">
    <property type="entry name" value="zf-Tim10_DDP"/>
    <property type="match status" value="1"/>
</dbReference>
<keyword evidence="11 12" id="KW-0143">Chaperone</keyword>
<sequence length="90" mass="9926">MSSLFGSGGAAPDMNARKEQMKQQIQQEQLINKINENCYEKCVPKPSSALSSSEEQCLSRCMTLYMAAFDQVSKSYVARVSKERSGLPGV</sequence>
<dbReference type="GO" id="GO:0045039">
    <property type="term" value="P:protein insertion into mitochondrial inner membrane"/>
    <property type="evidence" value="ECO:0007669"/>
    <property type="project" value="UniProtKB-ARBA"/>
</dbReference>
<comment type="caution">
    <text evidence="15">The sequence shown here is derived from an EMBL/GenBank/DDBJ whole genome shotgun (WGS) entry which is preliminary data.</text>
</comment>
<evidence type="ECO:0000256" key="12">
    <source>
        <dbReference type="RuleBase" id="RU367043"/>
    </source>
</evidence>
<evidence type="ECO:0000256" key="6">
    <source>
        <dbReference type="ARBA" id="ARBA00022833"/>
    </source>
</evidence>
<comment type="subunit">
    <text evidence="12">Heterohexamer.</text>
</comment>
<keyword evidence="9 12" id="KW-0496">Mitochondrion</keyword>
<proteinExistence type="inferred from homology"/>
<evidence type="ECO:0000256" key="3">
    <source>
        <dbReference type="ARBA" id="ARBA00022448"/>
    </source>
</evidence>
<dbReference type="Proteomes" id="UP000279259">
    <property type="component" value="Unassembled WGS sequence"/>
</dbReference>
<feature type="region of interest" description="Disordered" evidence="13">
    <location>
        <begin position="1"/>
        <end position="24"/>
    </location>
</feature>
<evidence type="ECO:0000313" key="16">
    <source>
        <dbReference type="Proteomes" id="UP000279259"/>
    </source>
</evidence>
<evidence type="ECO:0000256" key="11">
    <source>
        <dbReference type="ARBA" id="ARBA00023186"/>
    </source>
</evidence>
<evidence type="ECO:0000313" key="15">
    <source>
        <dbReference type="EMBL" id="RSH93335.1"/>
    </source>
</evidence>
<comment type="function">
    <text evidence="12">Mitochondrial intermembrane chaperone that participates in the import and insertion of some multi-pass transmembrane proteins into the mitochondrial inner membrane. Also required for the transfer of beta-barrel precursors from the TOM complex to the sorting and assembly machinery (SAM complex) of the outer membrane. Acts as a chaperone-like protein that protects the hydrophobic precursors from aggregation and guide them through the mitochondrial intermembrane space.</text>
</comment>
<feature type="domain" description="Tim10-like" evidence="14">
    <location>
        <begin position="19"/>
        <end position="76"/>
    </location>
</feature>
<dbReference type="AlphaFoldDB" id="A0A427YQI9"/>
<keyword evidence="5 12" id="KW-0472">Membrane</keyword>
<dbReference type="GO" id="GO:0042719">
    <property type="term" value="C:mitochondrial intermembrane space chaperone complex"/>
    <property type="evidence" value="ECO:0007669"/>
    <property type="project" value="UniProtKB-ARBA"/>
</dbReference>
<evidence type="ECO:0000256" key="2">
    <source>
        <dbReference type="ARBA" id="ARBA00006720"/>
    </source>
</evidence>
<reference evidence="15 16" key="1">
    <citation type="submission" date="2018-11" db="EMBL/GenBank/DDBJ databases">
        <title>Genome sequence of Saitozyma podzolica DSM 27192.</title>
        <authorList>
            <person name="Aliyu H."/>
            <person name="Gorte O."/>
            <person name="Ochsenreither K."/>
        </authorList>
    </citation>
    <scope>NUCLEOTIDE SEQUENCE [LARGE SCALE GENOMIC DNA]</scope>
    <source>
        <strain evidence="15 16">DSM 27192</strain>
    </source>
</reference>
<evidence type="ECO:0000259" key="14">
    <source>
        <dbReference type="Pfam" id="PF02953"/>
    </source>
</evidence>
<dbReference type="Gene3D" id="1.10.287.810">
    <property type="entry name" value="Mitochondrial import inner membrane translocase subunit tim13 like domains"/>
    <property type="match status" value="1"/>
</dbReference>
<organism evidence="15 16">
    <name type="scientific">Saitozyma podzolica</name>
    <dbReference type="NCBI Taxonomy" id="1890683"/>
    <lineage>
        <taxon>Eukaryota</taxon>
        <taxon>Fungi</taxon>
        <taxon>Dikarya</taxon>
        <taxon>Basidiomycota</taxon>
        <taxon>Agaricomycotina</taxon>
        <taxon>Tremellomycetes</taxon>
        <taxon>Tremellales</taxon>
        <taxon>Trimorphomycetaceae</taxon>
        <taxon>Saitozyma</taxon>
    </lineage>
</organism>
<dbReference type="GO" id="GO:0005743">
    <property type="term" value="C:mitochondrial inner membrane"/>
    <property type="evidence" value="ECO:0007669"/>
    <property type="project" value="UniProtKB-SubCell"/>
</dbReference>
<keyword evidence="10 12" id="KW-1015">Disulfide bond</keyword>
<dbReference type="FunFam" id="1.10.287.810:FF:000001">
    <property type="entry name" value="mitochondrial import inner membrane translocase subunit TIM13"/>
    <property type="match status" value="1"/>
</dbReference>
<accession>A0A427YQI9</accession>
<protein>
    <recommendedName>
        <fullName evidence="12">Mitochondrial import inner membrane translocase subunit</fullName>
    </recommendedName>
</protein>
<dbReference type="OrthoDB" id="7813104at2759"/>
<comment type="subcellular location">
    <subcellularLocation>
        <location evidence="1 12">Mitochondrion inner membrane</location>
        <topology evidence="1 12">Peripheral membrane protein</topology>
        <orientation evidence="1 12">Intermembrane side</orientation>
    </subcellularLocation>
</comment>
<evidence type="ECO:0000256" key="1">
    <source>
        <dbReference type="ARBA" id="ARBA00004137"/>
    </source>
</evidence>
<gene>
    <name evidence="15" type="primary">TIM13</name>
    <name evidence="15" type="ORF">EHS25_007689</name>
</gene>
<dbReference type="STRING" id="1890683.A0A427YQI9"/>
<keyword evidence="6" id="KW-0862">Zinc</keyword>
<keyword evidence="5 12" id="KW-0999">Mitochondrion inner membrane</keyword>
<keyword evidence="3 12" id="KW-0813">Transport</keyword>
<dbReference type="SUPFAM" id="SSF144122">
    <property type="entry name" value="Tim10-like"/>
    <property type="match status" value="1"/>
</dbReference>
<evidence type="ECO:0000256" key="8">
    <source>
        <dbReference type="ARBA" id="ARBA00023010"/>
    </source>
</evidence>
<dbReference type="GO" id="GO:0046872">
    <property type="term" value="F:metal ion binding"/>
    <property type="evidence" value="ECO:0007669"/>
    <property type="project" value="UniProtKB-KW"/>
</dbReference>
<dbReference type="InterPro" id="IPR004217">
    <property type="entry name" value="Tim10-like"/>
</dbReference>
<keyword evidence="4" id="KW-0479">Metal-binding</keyword>
<keyword evidence="16" id="KW-1185">Reference proteome</keyword>
<dbReference type="GO" id="GO:0015031">
    <property type="term" value="P:protein transport"/>
    <property type="evidence" value="ECO:0007669"/>
    <property type="project" value="UniProtKB-KW"/>
</dbReference>
<comment type="similarity">
    <text evidence="2 12">Belongs to the small Tim family.</text>
</comment>
<keyword evidence="8 12" id="KW-0811">Translocation</keyword>
<evidence type="ECO:0000256" key="13">
    <source>
        <dbReference type="SAM" id="MobiDB-lite"/>
    </source>
</evidence>
<evidence type="ECO:0000256" key="5">
    <source>
        <dbReference type="ARBA" id="ARBA00022792"/>
    </source>
</evidence>
<comment type="domain">
    <text evidence="12">The twin CX3C motif contains 4 conserved Cys residues that form 2 disulfide bonds in the mitochondrial intermembrane space.</text>
</comment>
<evidence type="ECO:0000256" key="7">
    <source>
        <dbReference type="ARBA" id="ARBA00022927"/>
    </source>
</evidence>
<evidence type="ECO:0000256" key="9">
    <source>
        <dbReference type="ARBA" id="ARBA00023128"/>
    </source>
</evidence>
<evidence type="ECO:0000256" key="4">
    <source>
        <dbReference type="ARBA" id="ARBA00022723"/>
    </source>
</evidence>